<keyword evidence="2" id="KW-0472">Membrane</keyword>
<feature type="compositionally biased region" description="Basic and acidic residues" evidence="1">
    <location>
        <begin position="235"/>
        <end position="250"/>
    </location>
</feature>
<evidence type="ECO:0000256" key="1">
    <source>
        <dbReference type="SAM" id="MobiDB-lite"/>
    </source>
</evidence>
<sequence>MRSKGDIILKSQKVLTLISLALFFGMFFVISVPSACAVLGEKPSVFHSDESPGESSVTISSANTIDNPVKLSGYLGNYYIGYAHKSADGVWQFHIDGYGSAEGIYNTVRNGEILRVYHSQGKEQGAFDVSVKTTIKEDNEEKAAQIQAPRKDVESVTENEINALKKKEGKEKNENKDKVSTKDKKESKKTTVSDHKEQSEKNEIKSSDKSSDNETLNKESRKQDKTSLQSTNQESNKKSSEKIEQEGKKHEGNTSYLIFSLIFLTFIGAGIIIVRKINKKDK</sequence>
<keyword evidence="2" id="KW-1133">Transmembrane helix</keyword>
<reference evidence="3" key="1">
    <citation type="journal article" date="2002" name="Mikrobiologiia">
        <title>Soil strain of Bacillus subtilis harboring a large plasmid that mediates high-frequency conjugal mobilization.</title>
        <authorList>
            <person name="Lotareva O.V."/>
            <person name="Poluektova E.U."/>
            <person name="Titok M.A."/>
            <person name="Prozorov A.A."/>
        </authorList>
    </citation>
    <scope>NUCLEOTIDE SEQUENCE</scope>
    <source>
        <strain evidence="3">72</strain>
        <plasmid evidence="3">pBS72</plasmid>
    </source>
</reference>
<reference evidence="3" key="4">
    <citation type="journal article" date="2006" name="Microbiology">
        <title>The replicative polymerases PolC and DnaE are required for theta replication of the Bacillus subtilis plasmid pBS72.</title>
        <authorList>
            <person name="Titok M."/>
            <person name="Suski C."/>
            <person name="Dalmais B."/>
            <person name="Ehrlich S.D."/>
            <person name="Janniere L."/>
        </authorList>
    </citation>
    <scope>NUCLEOTIDE SEQUENCE</scope>
    <source>
        <strain evidence="3">72</strain>
        <plasmid evidence="3">pBS72</plasmid>
    </source>
</reference>
<reference evidence="3" key="3">
    <citation type="journal article" date="2004" name="Mol. Biol. (Mosk.)">
        <title>The replication system of plasmids from Bacillus subtilis environmental isolates.</title>
        <authorList>
            <person name="Lagodich A.V."/>
            <person name="Shtaniuk Iu.V."/>
            <person name="Prozorov A.A."/>
            <person name="Titok M.A."/>
        </authorList>
    </citation>
    <scope>NUCLEOTIDE SEQUENCE</scope>
    <source>
        <strain evidence="3">72</strain>
        <plasmid evidence="3">pBS72</plasmid>
    </source>
</reference>
<dbReference type="AlphaFoldDB" id="A0A1J0AKL6"/>
<evidence type="ECO:0000256" key="2">
    <source>
        <dbReference type="SAM" id="Phobius"/>
    </source>
</evidence>
<proteinExistence type="predicted"/>
<dbReference type="RefSeq" id="WP_172688791.1">
    <property type="nucleotide sequence ID" value="NZ_KX711616.1"/>
</dbReference>
<accession>A0A1J0AKL6</accession>
<dbReference type="EMBL" id="KX711616">
    <property type="protein sequence ID" value="APB62278.1"/>
    <property type="molecule type" value="Genomic_DNA"/>
</dbReference>
<feature type="region of interest" description="Disordered" evidence="1">
    <location>
        <begin position="163"/>
        <end position="250"/>
    </location>
</feature>
<evidence type="ECO:0000313" key="3">
    <source>
        <dbReference type="EMBL" id="APB62278.1"/>
    </source>
</evidence>
<reference evidence="3" key="2">
    <citation type="journal article" date="2003" name="Plasmid">
        <title>Bacillus subtilis soil isolates: plasmid replicon analysis and construction of a new theta-replicating vector.</title>
        <authorList>
            <person name="Titok M.A."/>
            <person name="Chapuis J."/>
            <person name="Selezneva Y.V."/>
            <person name="Lagodich A.V."/>
            <person name="Prokulevich V.A."/>
            <person name="Ehrlich S.D."/>
            <person name="Janniere L."/>
        </authorList>
    </citation>
    <scope>NUCLEOTIDE SEQUENCE</scope>
    <source>
        <strain evidence="3">72</strain>
        <plasmid evidence="3">pBS72</plasmid>
    </source>
</reference>
<reference evidence="3" key="5">
    <citation type="submission" date="2016-08" db="EMBL/GenBank/DDBJ databases">
        <authorList>
            <person name="Satsunkevich N.E."/>
            <person name="Valentovich L.N."/>
            <person name="Kolomiets E.I."/>
            <person name="Titok M.A."/>
        </authorList>
    </citation>
    <scope>NUCLEOTIDE SEQUENCE</scope>
    <source>
        <strain evidence="3">72</strain>
        <plasmid evidence="3">pBS72</plasmid>
    </source>
</reference>
<gene>
    <name evidence="3" type="ORF">pBS72_0090</name>
</gene>
<organism evidence="3">
    <name type="scientific">Bacillus subtilis</name>
    <dbReference type="NCBI Taxonomy" id="1423"/>
    <lineage>
        <taxon>Bacteria</taxon>
        <taxon>Bacillati</taxon>
        <taxon>Bacillota</taxon>
        <taxon>Bacilli</taxon>
        <taxon>Bacillales</taxon>
        <taxon>Bacillaceae</taxon>
        <taxon>Bacillus</taxon>
    </lineage>
</organism>
<geneLocation type="plasmid" evidence="3">
    <name>pBS72</name>
</geneLocation>
<feature type="transmembrane region" description="Helical" evidence="2">
    <location>
        <begin position="256"/>
        <end position="274"/>
    </location>
</feature>
<keyword evidence="2" id="KW-0812">Transmembrane</keyword>
<feature type="compositionally biased region" description="Basic and acidic residues" evidence="1">
    <location>
        <begin position="163"/>
        <end position="225"/>
    </location>
</feature>
<protein>
    <submittedName>
        <fullName evidence="3">Uncharacterized protein</fullName>
    </submittedName>
</protein>
<name>A0A1J0AKL6_BACIU</name>
<keyword evidence="3" id="KW-0614">Plasmid</keyword>